<dbReference type="AlphaFoldDB" id="A0A387HPQ8"/>
<feature type="region of interest" description="Disordered" evidence="1">
    <location>
        <begin position="176"/>
        <end position="222"/>
    </location>
</feature>
<evidence type="ECO:0008006" key="4">
    <source>
        <dbReference type="Google" id="ProtNLM"/>
    </source>
</evidence>
<evidence type="ECO:0000256" key="1">
    <source>
        <dbReference type="SAM" id="MobiDB-lite"/>
    </source>
</evidence>
<protein>
    <recommendedName>
        <fullName evidence="4">Regulatory protein</fullName>
    </recommendedName>
</protein>
<dbReference type="InterPro" id="IPR036388">
    <property type="entry name" value="WH-like_DNA-bd_sf"/>
</dbReference>
<accession>A0A387HPQ8</accession>
<dbReference type="RefSeq" id="WP_120725975.1">
    <property type="nucleotide sequence ID" value="NZ_CP032698.1"/>
</dbReference>
<keyword evidence="3" id="KW-1185">Reference proteome</keyword>
<feature type="region of interest" description="Disordered" evidence="1">
    <location>
        <begin position="59"/>
        <end position="125"/>
    </location>
</feature>
<dbReference type="KEGG" id="shun:DWB77_06737"/>
<dbReference type="OrthoDB" id="4248306at2"/>
<organism evidence="2 3">
    <name type="scientific">Streptomyces hundungensis</name>
    <dbReference type="NCBI Taxonomy" id="1077946"/>
    <lineage>
        <taxon>Bacteria</taxon>
        <taxon>Bacillati</taxon>
        <taxon>Actinomycetota</taxon>
        <taxon>Actinomycetes</taxon>
        <taxon>Kitasatosporales</taxon>
        <taxon>Streptomycetaceae</taxon>
        <taxon>Streptomyces</taxon>
    </lineage>
</organism>
<name>A0A387HPQ8_9ACTN</name>
<evidence type="ECO:0000313" key="2">
    <source>
        <dbReference type="EMBL" id="AYG84523.1"/>
    </source>
</evidence>
<dbReference type="Gene3D" id="1.10.10.10">
    <property type="entry name" value="Winged helix-like DNA-binding domain superfamily/Winged helix DNA-binding domain"/>
    <property type="match status" value="1"/>
</dbReference>
<dbReference type="EMBL" id="CP032698">
    <property type="protein sequence ID" value="AYG84523.1"/>
    <property type="molecule type" value="Genomic_DNA"/>
</dbReference>
<sequence length="222" mass="22887">MPDSTTLQSQYAAQIQSDLDSNVAEREQIAAQISALQEQLSVLESNHALLASMHQAIGSPAAPTPARAKGNAKPQVNTAKNTGKKTAEASAPRVPQARKAAKSAGRVTKKQSQPAVKAKASTGAPTLRDLVAAHLAQSGEPRSAAEITAGLTEAHPQRTVAGTVVRNTLENLVAKGQAQRTRQNRSVFYTAPDGADTAGPSKEAAGADVKKGEDAATPVTTA</sequence>
<proteinExistence type="predicted"/>
<feature type="compositionally biased region" description="Polar residues" evidence="1">
    <location>
        <begin position="178"/>
        <end position="187"/>
    </location>
</feature>
<gene>
    <name evidence="2" type="ORF">DWB77_06737</name>
</gene>
<dbReference type="Proteomes" id="UP000271554">
    <property type="component" value="Chromosome"/>
</dbReference>
<reference evidence="2 3" key="1">
    <citation type="submission" date="2018-10" db="EMBL/GenBank/DDBJ databases">
        <title>Relationship between Morphology and Antimicrobial Activity in Streptomyces.</title>
        <authorList>
            <person name="Kang H.J."/>
            <person name="Kim S.B."/>
        </authorList>
    </citation>
    <scope>NUCLEOTIDE SEQUENCE [LARGE SCALE GENOMIC DNA]</scope>
    <source>
        <strain evidence="2 3">BH38</strain>
    </source>
</reference>
<evidence type="ECO:0000313" key="3">
    <source>
        <dbReference type="Proteomes" id="UP000271554"/>
    </source>
</evidence>